<reference evidence="1 2" key="1">
    <citation type="submission" date="2017-10" db="EMBL/GenBank/DDBJ databases">
        <title>Comparative genomics in systemic dimorphic fungi from Ajellomycetaceae.</title>
        <authorList>
            <person name="Munoz J.F."/>
            <person name="Mcewen J.G."/>
            <person name="Clay O.K."/>
            <person name="Cuomo C.A."/>
        </authorList>
    </citation>
    <scope>NUCLEOTIDE SEQUENCE [LARGE SCALE GENOMIC DNA]</scope>
    <source>
        <strain evidence="1 2">UAMH7299</strain>
    </source>
</reference>
<dbReference type="InterPro" id="IPR009003">
    <property type="entry name" value="Peptidase_S1_PA"/>
</dbReference>
<organism evidence="1 2">
    <name type="scientific">Polytolypa hystricis (strain UAMH7299)</name>
    <dbReference type="NCBI Taxonomy" id="1447883"/>
    <lineage>
        <taxon>Eukaryota</taxon>
        <taxon>Fungi</taxon>
        <taxon>Dikarya</taxon>
        <taxon>Ascomycota</taxon>
        <taxon>Pezizomycotina</taxon>
        <taxon>Eurotiomycetes</taxon>
        <taxon>Eurotiomycetidae</taxon>
        <taxon>Onygenales</taxon>
        <taxon>Onygenales incertae sedis</taxon>
        <taxon>Polytolypa</taxon>
    </lineage>
</organism>
<proteinExistence type="predicted"/>
<accession>A0A2B7Y5M6</accession>
<evidence type="ECO:0008006" key="3">
    <source>
        <dbReference type="Google" id="ProtNLM"/>
    </source>
</evidence>
<gene>
    <name evidence="1" type="ORF">AJ80_05190</name>
</gene>
<dbReference type="EMBL" id="PDNA01000073">
    <property type="protein sequence ID" value="PGH16505.1"/>
    <property type="molecule type" value="Genomic_DNA"/>
</dbReference>
<evidence type="ECO:0000313" key="1">
    <source>
        <dbReference type="EMBL" id="PGH16505.1"/>
    </source>
</evidence>
<protein>
    <recommendedName>
        <fullName evidence="3">Peptidase S7 domain-containing protein</fullName>
    </recommendedName>
</protein>
<dbReference type="SUPFAM" id="SSF50494">
    <property type="entry name" value="Trypsin-like serine proteases"/>
    <property type="match status" value="1"/>
</dbReference>
<comment type="caution">
    <text evidence="1">The sequence shown here is derived from an EMBL/GenBank/DDBJ whole genome shotgun (WGS) entry which is preliminary data.</text>
</comment>
<dbReference type="Proteomes" id="UP000224634">
    <property type="component" value="Unassembled WGS sequence"/>
</dbReference>
<evidence type="ECO:0000313" key="2">
    <source>
        <dbReference type="Proteomes" id="UP000224634"/>
    </source>
</evidence>
<dbReference type="OrthoDB" id="3796887at2759"/>
<dbReference type="STRING" id="1447883.A0A2B7Y5M6"/>
<keyword evidence="2" id="KW-1185">Reference proteome</keyword>
<dbReference type="AlphaFoldDB" id="A0A2B7Y5M6"/>
<name>A0A2B7Y5M6_POLH7</name>
<sequence length="563" mass="63145">MDGNTTNEIDNRLPYRKGWPKPLPILPLGYEHLSSREVRELFPNKEEIEGFLKRHGVVFQFWFPCNRFNDWQRPDPENITLLIHCKGLENLSVAALEEIRDSFQNSGWWHQVEFVDYDQVNAPLRCISPDDPIVREWEETQKERVLRMIDDLEWQTVDVFHCGTAIEKDECPVTVIISAWDATSDVWWEHVLPHIRAECGLEVRLLQASSMQATSPDDAATRLAVEAFTGPLAIGGSLGPLGENGTGTLGGFIKLEWPDGKTEWLGLTNHHVVREDRLKKATKMHGYFPPNHLLARDSCLLLVSPSDHDTDTWLSSVASTITQLETVVNGDPERGLIGLRAKVGLGEASKAEFLRRNLTKIDNLRSNDARARNVNREAGSVIATSGYRTVEIDGRHWCMDWALVRLPTLRDIDTALETHDMLCELDRWSSKQLMADNRVLKQGRTTGYTEGRINGIETTVKIAISEEQRNSDSSPRQGSAWAIIDEPGEGTSMIGRSFSAPGDSGSLILDVNGRVIGLLFATQNCITYFIPFASVMEDVQFVTGRRVLTPTEDITGLEDSTDA</sequence>